<dbReference type="RefSeq" id="WP_168975870.1">
    <property type="nucleotide sequence ID" value="NZ_JABAGO010000038.1"/>
</dbReference>
<evidence type="ECO:0000313" key="1">
    <source>
        <dbReference type="EMBL" id="NME99992.1"/>
    </source>
</evidence>
<evidence type="ECO:0000313" key="2">
    <source>
        <dbReference type="Proteomes" id="UP000561326"/>
    </source>
</evidence>
<organism evidence="1 2">
    <name type="scientific">Aneurinibacillus aneurinilyticus</name>
    <name type="common">Bacillus aneurinolyticus</name>
    <dbReference type="NCBI Taxonomy" id="1391"/>
    <lineage>
        <taxon>Bacteria</taxon>
        <taxon>Bacillati</taxon>
        <taxon>Bacillota</taxon>
        <taxon>Bacilli</taxon>
        <taxon>Bacillales</taxon>
        <taxon>Paenibacillaceae</taxon>
        <taxon>Aneurinibacillus group</taxon>
        <taxon>Aneurinibacillus</taxon>
    </lineage>
</organism>
<reference evidence="1 2" key="1">
    <citation type="submission" date="2020-04" db="EMBL/GenBank/DDBJ databases">
        <authorList>
            <person name="Hitch T.C.A."/>
            <person name="Wylensek D."/>
            <person name="Clavel T."/>
        </authorList>
    </citation>
    <scope>NUCLEOTIDE SEQUENCE [LARGE SCALE GENOMIC DNA]</scope>
    <source>
        <strain evidence="1 2">WB01_D5_05</strain>
    </source>
</reference>
<gene>
    <name evidence="1" type="ORF">HF838_17310</name>
</gene>
<dbReference type="EMBL" id="JABAGO010000038">
    <property type="protein sequence ID" value="NME99992.1"/>
    <property type="molecule type" value="Genomic_DNA"/>
</dbReference>
<protein>
    <submittedName>
        <fullName evidence="1">YmfQ family protein</fullName>
    </submittedName>
</protein>
<dbReference type="AlphaFoldDB" id="A0A848D1W1"/>
<dbReference type="InterPro" id="IPR018755">
    <property type="entry name" value="Phage_Mu_Gp48"/>
</dbReference>
<sequence>MITRTQAQYQRDMFDAMPKCYEEGRISRNIIERQAKELADLDAAIKDVFDQYFIDTATWGLANWERVCGIVTDENKPLDQRRSAIKAKIRGLGPVTKEMIQRVVSAWFGEEIDVIERFADYEVIIEFLFDKAVGKNFTDIIDTLRELLPAHLNFGFAPSLKEYVSINERATVNMRRYHRIGEFRIGMSFTKYQNEVELT</sequence>
<proteinExistence type="predicted"/>
<comment type="caution">
    <text evidence="1">The sequence shown here is derived from an EMBL/GenBank/DDBJ whole genome shotgun (WGS) entry which is preliminary data.</text>
</comment>
<dbReference type="Proteomes" id="UP000561326">
    <property type="component" value="Unassembled WGS sequence"/>
</dbReference>
<dbReference type="Pfam" id="PF10076">
    <property type="entry name" value="Phage_Mu_Gp48"/>
    <property type="match status" value="1"/>
</dbReference>
<name>A0A848D1W1_ANEAE</name>
<accession>A0A848D1W1</accession>